<dbReference type="SUPFAM" id="SSF56019">
    <property type="entry name" value="The spindle assembly checkpoint protein mad2"/>
    <property type="match status" value="1"/>
</dbReference>
<dbReference type="Gene3D" id="3.30.900.10">
    <property type="entry name" value="HORMA domain"/>
    <property type="match status" value="1"/>
</dbReference>
<dbReference type="PROSITE" id="PS50815">
    <property type="entry name" value="HORMA"/>
    <property type="match status" value="1"/>
</dbReference>
<dbReference type="Pfam" id="PF02301">
    <property type="entry name" value="HORMA"/>
    <property type="match status" value="1"/>
</dbReference>
<dbReference type="Proteomes" id="UP000694872">
    <property type="component" value="Unplaced"/>
</dbReference>
<gene>
    <name evidence="2" type="primary">LOC106124689</name>
</gene>
<dbReference type="GeneID" id="106124689"/>
<dbReference type="PANTHER" id="PTHR11842">
    <property type="entry name" value="MITOTIC SPINDLE ASSEMBLY CHECKPOINT PROTEIN MAD2"/>
    <property type="match status" value="1"/>
</dbReference>
<reference evidence="2" key="1">
    <citation type="submission" date="2025-08" db="UniProtKB">
        <authorList>
            <consortium name="RefSeq"/>
        </authorList>
    </citation>
    <scope>IDENTIFICATION</scope>
</reference>
<organism evidence="2">
    <name type="scientific">Papilio xuthus</name>
    <name type="common">Asian swallowtail butterfly</name>
    <dbReference type="NCBI Taxonomy" id="66420"/>
    <lineage>
        <taxon>Eukaryota</taxon>
        <taxon>Metazoa</taxon>
        <taxon>Ecdysozoa</taxon>
        <taxon>Arthropoda</taxon>
        <taxon>Hexapoda</taxon>
        <taxon>Insecta</taxon>
        <taxon>Pterygota</taxon>
        <taxon>Neoptera</taxon>
        <taxon>Endopterygota</taxon>
        <taxon>Lepidoptera</taxon>
        <taxon>Glossata</taxon>
        <taxon>Ditrysia</taxon>
        <taxon>Papilionoidea</taxon>
        <taxon>Papilionidae</taxon>
        <taxon>Papilioninae</taxon>
        <taxon>Papilio</taxon>
    </lineage>
</organism>
<dbReference type="GO" id="GO:0016035">
    <property type="term" value="C:zeta DNA polymerase complex"/>
    <property type="evidence" value="ECO:0007669"/>
    <property type="project" value="TreeGrafter"/>
</dbReference>
<dbReference type="CTD" id="40677"/>
<proteinExistence type="predicted"/>
<evidence type="ECO:0000259" key="1">
    <source>
        <dbReference type="PROSITE" id="PS50815"/>
    </source>
</evidence>
<sequence length="194" mass="22759">MDNCFIDITVEFLAVAFHNILYYGSVYPGNVFDTRRKYSVVVYRCRHPEVNHYINSCLKSVEECLKCGTLRRLEFAVTNDEYNPIVKFVFDFDKNSVHEENSDAYLVQVEQNLRAFCLNLNTIIGKFQNNIENKSFTIFLHTNESSAVSMSINPDLQEFPYVEVEDKTEDCERILPLRRFELRGYSIDTYVEIK</sequence>
<accession>A0AAJ7EH06</accession>
<evidence type="ECO:0000313" key="2">
    <source>
        <dbReference type="RefSeq" id="XP_013177058.1"/>
    </source>
</evidence>
<dbReference type="PANTHER" id="PTHR11842:SF10">
    <property type="entry name" value="MITOTIC SPINDLE ASSEMBLY CHECKPOINT PROTEIN MAD2B"/>
    <property type="match status" value="1"/>
</dbReference>
<dbReference type="RefSeq" id="XP_013177058.1">
    <property type="nucleotide sequence ID" value="XM_013321604.1"/>
</dbReference>
<dbReference type="InterPro" id="IPR036570">
    <property type="entry name" value="HORMA_dom_sf"/>
</dbReference>
<name>A0AAJ7EH06_PAPXU</name>
<dbReference type="InterPro" id="IPR003511">
    <property type="entry name" value="HORMA_dom"/>
</dbReference>
<feature type="domain" description="HORMA" evidence="1">
    <location>
        <begin position="3"/>
        <end position="191"/>
    </location>
</feature>
<dbReference type="AlphaFoldDB" id="A0AAJ7EH06"/>
<dbReference type="InterPro" id="IPR045091">
    <property type="entry name" value="Mad2-like"/>
</dbReference>
<protein>
    <submittedName>
        <fullName evidence="2">Mitotic spindle assembly checkpoint protein MAD2B</fullName>
    </submittedName>
</protein>
<dbReference type="KEGG" id="pxu:106124689"/>